<proteinExistence type="predicted"/>
<reference evidence="2" key="1">
    <citation type="submission" date="2018-05" db="EMBL/GenBank/DDBJ databases">
        <authorList>
            <person name="Lanie J.A."/>
            <person name="Ng W.-L."/>
            <person name="Kazmierczak K.M."/>
            <person name="Andrzejewski T.M."/>
            <person name="Davidsen T.M."/>
            <person name="Wayne K.J."/>
            <person name="Tettelin H."/>
            <person name="Glass J.I."/>
            <person name="Rusch D."/>
            <person name="Podicherti R."/>
            <person name="Tsui H.-C.T."/>
            <person name="Winkler M.E."/>
        </authorList>
    </citation>
    <scope>NUCLEOTIDE SEQUENCE</scope>
</reference>
<feature type="compositionally biased region" description="Basic and acidic residues" evidence="1">
    <location>
        <begin position="1"/>
        <end position="10"/>
    </location>
</feature>
<dbReference type="AlphaFoldDB" id="A0A382G3S1"/>
<evidence type="ECO:0000256" key="1">
    <source>
        <dbReference type="SAM" id="MobiDB-lite"/>
    </source>
</evidence>
<gene>
    <name evidence="2" type="ORF">METZ01_LOCUS222051</name>
</gene>
<evidence type="ECO:0000313" key="2">
    <source>
        <dbReference type="EMBL" id="SVB69197.1"/>
    </source>
</evidence>
<feature type="non-terminal residue" evidence="2">
    <location>
        <position position="1"/>
    </location>
</feature>
<feature type="non-terminal residue" evidence="2">
    <location>
        <position position="40"/>
    </location>
</feature>
<accession>A0A382G3S1</accession>
<dbReference type="EMBL" id="UINC01053093">
    <property type="protein sequence ID" value="SVB69197.1"/>
    <property type="molecule type" value="Genomic_DNA"/>
</dbReference>
<feature type="region of interest" description="Disordered" evidence="1">
    <location>
        <begin position="1"/>
        <end position="40"/>
    </location>
</feature>
<organism evidence="2">
    <name type="scientific">marine metagenome</name>
    <dbReference type="NCBI Taxonomy" id="408172"/>
    <lineage>
        <taxon>unclassified sequences</taxon>
        <taxon>metagenomes</taxon>
        <taxon>ecological metagenomes</taxon>
    </lineage>
</organism>
<name>A0A382G3S1_9ZZZZ</name>
<protein>
    <submittedName>
        <fullName evidence="2">Uncharacterized protein</fullName>
    </submittedName>
</protein>
<sequence>RYTCQDDRTSPYRLPKQPKSSSPPDTAKRPTALRDFATGL</sequence>